<evidence type="ECO:0000256" key="1">
    <source>
        <dbReference type="ARBA" id="ARBA00023015"/>
    </source>
</evidence>
<dbReference type="RefSeq" id="WP_008066780.1">
    <property type="nucleotide sequence ID" value="NZ_AQWK01000002.1"/>
</dbReference>
<evidence type="ECO:0000313" key="7">
    <source>
        <dbReference type="Proteomes" id="UP000004728"/>
    </source>
</evidence>
<dbReference type="SUPFAM" id="SSF46689">
    <property type="entry name" value="Homeodomain-like"/>
    <property type="match status" value="1"/>
</dbReference>
<accession>F1ZAE0</accession>
<reference evidence="6 7" key="1">
    <citation type="journal article" date="2012" name="J. Bacteriol.">
        <title>Draft Genome Sequence of Novosphingobium nitrogenifigens Y88T.</title>
        <authorList>
            <person name="Strabala T.J."/>
            <person name="Macdonald L."/>
            <person name="Liu V."/>
            <person name="Smit A.M."/>
        </authorList>
    </citation>
    <scope>NUCLEOTIDE SEQUENCE [LARGE SCALE GENOMIC DNA]</scope>
    <source>
        <strain evidence="6 7">DSM 19370</strain>
    </source>
</reference>
<dbReference type="eggNOG" id="COG1309">
    <property type="taxonomic scope" value="Bacteria"/>
</dbReference>
<gene>
    <name evidence="6" type="ORF">Y88_0507</name>
</gene>
<dbReference type="PANTHER" id="PTHR30055">
    <property type="entry name" value="HTH-TYPE TRANSCRIPTIONAL REGULATOR RUTR"/>
    <property type="match status" value="1"/>
</dbReference>
<dbReference type="STRING" id="983920.Y88_0507"/>
<organism evidence="6 7">
    <name type="scientific">Novosphingobium nitrogenifigens DSM 19370</name>
    <dbReference type="NCBI Taxonomy" id="983920"/>
    <lineage>
        <taxon>Bacteria</taxon>
        <taxon>Pseudomonadati</taxon>
        <taxon>Pseudomonadota</taxon>
        <taxon>Alphaproteobacteria</taxon>
        <taxon>Sphingomonadales</taxon>
        <taxon>Sphingomonadaceae</taxon>
        <taxon>Novosphingobium</taxon>
    </lineage>
</organism>
<dbReference type="PANTHER" id="PTHR30055:SF234">
    <property type="entry name" value="HTH-TYPE TRANSCRIPTIONAL REGULATOR BETI"/>
    <property type="match status" value="1"/>
</dbReference>
<protein>
    <submittedName>
        <fullName evidence="6">TetR family transcriptional regulator</fullName>
    </submittedName>
</protein>
<dbReference type="HOGENOM" id="CLU_1198784_0_0_5"/>
<evidence type="ECO:0000256" key="4">
    <source>
        <dbReference type="PROSITE-ProRule" id="PRU00335"/>
    </source>
</evidence>
<dbReference type="Pfam" id="PF00440">
    <property type="entry name" value="TetR_N"/>
    <property type="match status" value="1"/>
</dbReference>
<keyword evidence="2 4" id="KW-0238">DNA-binding</keyword>
<evidence type="ECO:0000313" key="6">
    <source>
        <dbReference type="EMBL" id="EGD58452.1"/>
    </source>
</evidence>
<name>F1ZAE0_9SPHN</name>
<dbReference type="InterPro" id="IPR001647">
    <property type="entry name" value="HTH_TetR"/>
</dbReference>
<feature type="DNA-binding region" description="H-T-H motif" evidence="4">
    <location>
        <begin position="35"/>
        <end position="54"/>
    </location>
</feature>
<dbReference type="EMBL" id="AEWJ01000041">
    <property type="protein sequence ID" value="EGD58452.1"/>
    <property type="molecule type" value="Genomic_DNA"/>
</dbReference>
<keyword evidence="3" id="KW-0804">Transcription</keyword>
<dbReference type="Gene3D" id="1.10.357.10">
    <property type="entry name" value="Tetracycline Repressor, domain 2"/>
    <property type="match status" value="1"/>
</dbReference>
<evidence type="ECO:0000256" key="2">
    <source>
        <dbReference type="ARBA" id="ARBA00023125"/>
    </source>
</evidence>
<feature type="domain" description="HTH tetR-type" evidence="5">
    <location>
        <begin position="12"/>
        <end position="72"/>
    </location>
</feature>
<dbReference type="OrthoDB" id="5292901at2"/>
<dbReference type="PRINTS" id="PR00455">
    <property type="entry name" value="HTHTETR"/>
</dbReference>
<dbReference type="InParanoid" id="F1ZAE0"/>
<dbReference type="InterPro" id="IPR009057">
    <property type="entry name" value="Homeodomain-like_sf"/>
</dbReference>
<keyword evidence="7" id="KW-1185">Reference proteome</keyword>
<dbReference type="GO" id="GO:0000976">
    <property type="term" value="F:transcription cis-regulatory region binding"/>
    <property type="evidence" value="ECO:0007669"/>
    <property type="project" value="TreeGrafter"/>
</dbReference>
<dbReference type="GO" id="GO:0003700">
    <property type="term" value="F:DNA-binding transcription factor activity"/>
    <property type="evidence" value="ECO:0007669"/>
    <property type="project" value="TreeGrafter"/>
</dbReference>
<evidence type="ECO:0000259" key="5">
    <source>
        <dbReference type="PROSITE" id="PS50977"/>
    </source>
</evidence>
<sequence length="207" mass="22879">MRRGRPSVAEAEALSGKILDASWEVLLTAGFENFTFDRVARHAHIGKATIYSRFAGKAELMEALLRHRIGRKANMIEQPGSEYTIEEAFCIKAANTIKMLFSPDGVLLERLIDWLDQEAGDHHPNMRGMAYRNAIETITRSLETGLRGSGIIVADVAQTARFWLEGLIGHARLAGTEGASSPSEIERWAQAYSRFFFAGLRATSVPG</sequence>
<evidence type="ECO:0000256" key="3">
    <source>
        <dbReference type="ARBA" id="ARBA00023163"/>
    </source>
</evidence>
<proteinExistence type="predicted"/>
<keyword evidence="1" id="KW-0805">Transcription regulation</keyword>
<dbReference type="AlphaFoldDB" id="F1ZAE0"/>
<dbReference type="Proteomes" id="UP000004728">
    <property type="component" value="Unassembled WGS sequence"/>
</dbReference>
<comment type="caution">
    <text evidence="6">The sequence shown here is derived from an EMBL/GenBank/DDBJ whole genome shotgun (WGS) entry which is preliminary data.</text>
</comment>
<dbReference type="PROSITE" id="PS50977">
    <property type="entry name" value="HTH_TETR_2"/>
    <property type="match status" value="1"/>
</dbReference>
<dbReference type="InterPro" id="IPR050109">
    <property type="entry name" value="HTH-type_TetR-like_transc_reg"/>
</dbReference>